<reference evidence="1 2" key="1">
    <citation type="journal article" date="2021" name="Nat. Plants">
        <title>The Taxus genome provides insights into paclitaxel biosynthesis.</title>
        <authorList>
            <person name="Xiong X."/>
            <person name="Gou J."/>
            <person name="Liao Q."/>
            <person name="Li Y."/>
            <person name="Zhou Q."/>
            <person name="Bi G."/>
            <person name="Li C."/>
            <person name="Du R."/>
            <person name="Wang X."/>
            <person name="Sun T."/>
            <person name="Guo L."/>
            <person name="Liang H."/>
            <person name="Lu P."/>
            <person name="Wu Y."/>
            <person name="Zhang Z."/>
            <person name="Ro D.K."/>
            <person name="Shang Y."/>
            <person name="Huang S."/>
            <person name="Yan J."/>
        </authorList>
    </citation>
    <scope>NUCLEOTIDE SEQUENCE [LARGE SCALE GENOMIC DNA]</scope>
    <source>
        <strain evidence="1">Ta-2019</strain>
    </source>
</reference>
<feature type="non-terminal residue" evidence="1">
    <location>
        <position position="1"/>
    </location>
</feature>
<evidence type="ECO:0000313" key="2">
    <source>
        <dbReference type="Proteomes" id="UP000824469"/>
    </source>
</evidence>
<accession>A0AA38G4Z6</accession>
<feature type="non-terminal residue" evidence="1">
    <location>
        <position position="79"/>
    </location>
</feature>
<dbReference type="AlphaFoldDB" id="A0AA38G4Z6"/>
<keyword evidence="2" id="KW-1185">Reference proteome</keyword>
<sequence length="79" mass="8910">NNSIILDHVDSDRATLGYINGYAMLHLTHHEVDSSLIRHSSSYFGNPMIELPPQKELSMYTVENGDDLELPPAPPEFEE</sequence>
<dbReference type="EMBL" id="JAHRHJ020000005">
    <property type="protein sequence ID" value="KAH9314813.1"/>
    <property type="molecule type" value="Genomic_DNA"/>
</dbReference>
<gene>
    <name evidence="1" type="ORF">KI387_023440</name>
</gene>
<organism evidence="1 2">
    <name type="scientific">Taxus chinensis</name>
    <name type="common">Chinese yew</name>
    <name type="synonym">Taxus wallichiana var. chinensis</name>
    <dbReference type="NCBI Taxonomy" id="29808"/>
    <lineage>
        <taxon>Eukaryota</taxon>
        <taxon>Viridiplantae</taxon>
        <taxon>Streptophyta</taxon>
        <taxon>Embryophyta</taxon>
        <taxon>Tracheophyta</taxon>
        <taxon>Spermatophyta</taxon>
        <taxon>Pinopsida</taxon>
        <taxon>Pinidae</taxon>
        <taxon>Conifers II</taxon>
        <taxon>Cupressales</taxon>
        <taxon>Taxaceae</taxon>
        <taxon>Taxus</taxon>
    </lineage>
</organism>
<name>A0AA38G4Z6_TAXCH</name>
<protein>
    <submittedName>
        <fullName evidence="1">Uncharacterized protein</fullName>
    </submittedName>
</protein>
<comment type="caution">
    <text evidence="1">The sequence shown here is derived from an EMBL/GenBank/DDBJ whole genome shotgun (WGS) entry which is preliminary data.</text>
</comment>
<proteinExistence type="predicted"/>
<evidence type="ECO:0000313" key="1">
    <source>
        <dbReference type="EMBL" id="KAH9314813.1"/>
    </source>
</evidence>
<dbReference type="Proteomes" id="UP000824469">
    <property type="component" value="Unassembled WGS sequence"/>
</dbReference>